<dbReference type="OrthoDB" id="8947657at2759"/>
<feature type="transmembrane region" description="Helical" evidence="8">
    <location>
        <begin position="253"/>
        <end position="273"/>
    </location>
</feature>
<keyword evidence="3 9" id="KW-0732">Signal</keyword>
<name>A0A6P7J5I2_9TELE</name>
<dbReference type="InterPro" id="IPR036179">
    <property type="entry name" value="Ig-like_dom_sf"/>
</dbReference>
<comment type="subcellular location">
    <subcellularLocation>
        <location evidence="1">Cell membrane</location>
    </subcellularLocation>
</comment>
<dbReference type="Proteomes" id="UP000515145">
    <property type="component" value="Chromosome 10"/>
</dbReference>
<feature type="domain" description="Ig-like" evidence="10">
    <location>
        <begin position="127"/>
        <end position="226"/>
    </location>
</feature>
<evidence type="ECO:0000256" key="8">
    <source>
        <dbReference type="SAM" id="Phobius"/>
    </source>
</evidence>
<evidence type="ECO:0000259" key="10">
    <source>
        <dbReference type="PROSITE" id="PS50835"/>
    </source>
</evidence>
<feature type="signal peptide" evidence="9">
    <location>
        <begin position="1"/>
        <end position="17"/>
    </location>
</feature>
<dbReference type="PANTHER" id="PTHR19433:SF133">
    <property type="entry name" value="IMMUNE-TYPE RECEPTOR 5 PRECURSOR-RELATED"/>
    <property type="match status" value="1"/>
</dbReference>
<dbReference type="InParanoid" id="A0A6P7J5I2"/>
<evidence type="ECO:0000256" key="2">
    <source>
        <dbReference type="ARBA" id="ARBA00022475"/>
    </source>
</evidence>
<evidence type="ECO:0000256" key="6">
    <source>
        <dbReference type="ARBA" id="ARBA00023157"/>
    </source>
</evidence>
<reference evidence="12" key="1">
    <citation type="submission" date="2025-08" db="UniProtKB">
        <authorList>
            <consortium name="RefSeq"/>
        </authorList>
    </citation>
    <scope>IDENTIFICATION</scope>
</reference>
<keyword evidence="4" id="KW-0391">Immunity</keyword>
<dbReference type="GO" id="GO:0009617">
    <property type="term" value="P:response to bacterium"/>
    <property type="evidence" value="ECO:0007669"/>
    <property type="project" value="TreeGrafter"/>
</dbReference>
<dbReference type="Gene3D" id="2.60.40.10">
    <property type="entry name" value="Immunoglobulins"/>
    <property type="match status" value="2"/>
</dbReference>
<evidence type="ECO:0000256" key="9">
    <source>
        <dbReference type="SAM" id="SignalP"/>
    </source>
</evidence>
<dbReference type="InterPro" id="IPR013106">
    <property type="entry name" value="Ig_V-set"/>
</dbReference>
<keyword evidence="8" id="KW-1133">Transmembrane helix</keyword>
<dbReference type="AlphaFoldDB" id="A0A6P7J5I2"/>
<dbReference type="InterPro" id="IPR052051">
    <property type="entry name" value="TCR_complex_component"/>
</dbReference>
<dbReference type="InterPro" id="IPR007110">
    <property type="entry name" value="Ig-like_dom"/>
</dbReference>
<evidence type="ECO:0000256" key="4">
    <source>
        <dbReference type="ARBA" id="ARBA00022859"/>
    </source>
</evidence>
<keyword evidence="7" id="KW-0325">Glycoprotein</keyword>
<dbReference type="RefSeq" id="XP_028272047.1">
    <property type="nucleotide sequence ID" value="XM_028416246.1"/>
</dbReference>
<evidence type="ECO:0000256" key="5">
    <source>
        <dbReference type="ARBA" id="ARBA00023136"/>
    </source>
</evidence>
<dbReference type="PROSITE" id="PS50835">
    <property type="entry name" value="IG_LIKE"/>
    <property type="match status" value="1"/>
</dbReference>
<dbReference type="SUPFAM" id="SSF48726">
    <property type="entry name" value="Immunoglobulin"/>
    <property type="match status" value="2"/>
</dbReference>
<dbReference type="InterPro" id="IPR003599">
    <property type="entry name" value="Ig_sub"/>
</dbReference>
<keyword evidence="11" id="KW-1185">Reference proteome</keyword>
<dbReference type="GO" id="GO:0005886">
    <property type="term" value="C:plasma membrane"/>
    <property type="evidence" value="ECO:0007669"/>
    <property type="project" value="UniProtKB-SubCell"/>
</dbReference>
<evidence type="ECO:0000256" key="3">
    <source>
        <dbReference type="ARBA" id="ARBA00022729"/>
    </source>
</evidence>
<evidence type="ECO:0000313" key="12">
    <source>
        <dbReference type="RefSeq" id="XP_028272047.1"/>
    </source>
</evidence>
<keyword evidence="6" id="KW-1015">Disulfide bond</keyword>
<evidence type="ECO:0000313" key="11">
    <source>
        <dbReference type="Proteomes" id="UP000515145"/>
    </source>
</evidence>
<dbReference type="PANTHER" id="PTHR19433">
    <property type="entry name" value="T-CELL RECEPTOR ALPHA CHAIN V REGION-RELATED"/>
    <property type="match status" value="1"/>
</dbReference>
<accession>A0A6P7J5I2</accession>
<dbReference type="InterPro" id="IPR013783">
    <property type="entry name" value="Ig-like_fold"/>
</dbReference>
<dbReference type="GO" id="GO:0002376">
    <property type="term" value="P:immune system process"/>
    <property type="evidence" value="ECO:0007669"/>
    <property type="project" value="UniProtKB-KW"/>
</dbReference>
<proteinExistence type="predicted"/>
<dbReference type="GeneID" id="114442559"/>
<evidence type="ECO:0000256" key="7">
    <source>
        <dbReference type="ARBA" id="ARBA00023180"/>
    </source>
</evidence>
<keyword evidence="8" id="KW-0812">Transmembrane</keyword>
<organism evidence="11 12">
    <name type="scientific">Parambassis ranga</name>
    <name type="common">Indian glassy fish</name>
    <dbReference type="NCBI Taxonomy" id="210632"/>
    <lineage>
        <taxon>Eukaryota</taxon>
        <taxon>Metazoa</taxon>
        <taxon>Chordata</taxon>
        <taxon>Craniata</taxon>
        <taxon>Vertebrata</taxon>
        <taxon>Euteleostomi</taxon>
        <taxon>Actinopterygii</taxon>
        <taxon>Neopterygii</taxon>
        <taxon>Teleostei</taxon>
        <taxon>Neoteleostei</taxon>
        <taxon>Acanthomorphata</taxon>
        <taxon>Ovalentaria</taxon>
        <taxon>Ambassidae</taxon>
        <taxon>Parambassis</taxon>
    </lineage>
</organism>
<protein>
    <submittedName>
        <fullName evidence="12">Uncharacterized protein LOC114442559 isoform X1</fullName>
    </submittedName>
</protein>
<dbReference type="SMART" id="SM00409">
    <property type="entry name" value="IG"/>
    <property type="match status" value="2"/>
</dbReference>
<sequence length="346" mass="38062">MLIILFVALLFPLRGYADIQRFVTKTVYVGEDVTLRCSRRSESSGFMFWNKLVAGNLPEVLGATYTFDQGTVNKTPHITARQEPGTFILHITQTQLSDTAFYYCQEILELQTTLLNITLLSVKGHEPDITAVIQDVQSNPVHPGDPVTLQCSVLSDSDPQMCAENHSVLWFRAGSDGSHPSVIYVHGNSGDNCERSPDAHSQQKCVYNFSRNSISSSDEGTYYCAVAACGQIFFGNGAKVDFEAANCQGISTFLFLLSVALVISLIVIALLIYNIKKHKCLSAAVALQQSAGTSSDDQQQTNEDLLVYSMPNFTRKKVSRNVRRGAKSGTEEQSVYAGVRILGYEE</sequence>
<gene>
    <name evidence="12" type="primary">LOC114442559</name>
</gene>
<keyword evidence="5 8" id="KW-0472">Membrane</keyword>
<evidence type="ECO:0000256" key="1">
    <source>
        <dbReference type="ARBA" id="ARBA00004236"/>
    </source>
</evidence>
<keyword evidence="2" id="KW-1003">Cell membrane</keyword>
<feature type="chain" id="PRO_5027996802" evidence="9">
    <location>
        <begin position="18"/>
        <end position="346"/>
    </location>
</feature>
<dbReference type="Pfam" id="PF07686">
    <property type="entry name" value="V-set"/>
    <property type="match status" value="1"/>
</dbReference>
<dbReference type="SMART" id="SM00406">
    <property type="entry name" value="IGv"/>
    <property type="match status" value="2"/>
</dbReference>